<feature type="region of interest" description="Disordered" evidence="1">
    <location>
        <begin position="1"/>
        <end position="23"/>
    </location>
</feature>
<feature type="domain" description="N-acetyltransferase" evidence="2">
    <location>
        <begin position="25"/>
        <end position="167"/>
    </location>
</feature>
<evidence type="ECO:0000256" key="1">
    <source>
        <dbReference type="SAM" id="MobiDB-lite"/>
    </source>
</evidence>
<dbReference type="EC" id="2.3.1.-" evidence="3"/>
<dbReference type="Pfam" id="PF13508">
    <property type="entry name" value="Acetyltransf_7"/>
    <property type="match status" value="1"/>
</dbReference>
<evidence type="ECO:0000259" key="2">
    <source>
        <dbReference type="PROSITE" id="PS51186"/>
    </source>
</evidence>
<protein>
    <submittedName>
        <fullName evidence="3">GNAT family N-acetyltransferase</fullName>
        <ecNumber evidence="3">2.3.1.-</ecNumber>
    </submittedName>
</protein>
<dbReference type="PROSITE" id="PS51186">
    <property type="entry name" value="GNAT"/>
    <property type="match status" value="1"/>
</dbReference>
<feature type="compositionally biased region" description="Polar residues" evidence="1">
    <location>
        <begin position="1"/>
        <end position="14"/>
    </location>
</feature>
<dbReference type="SUPFAM" id="SSF55729">
    <property type="entry name" value="Acyl-CoA N-acyltransferases (Nat)"/>
    <property type="match status" value="1"/>
</dbReference>
<keyword evidence="3" id="KW-0808">Transferase</keyword>
<keyword evidence="3" id="KW-0012">Acyltransferase</keyword>
<dbReference type="AlphaFoldDB" id="A0A956NEQ2"/>
<dbReference type="EMBL" id="JAGQHS010000025">
    <property type="protein sequence ID" value="MCA9755534.1"/>
    <property type="molecule type" value="Genomic_DNA"/>
</dbReference>
<reference evidence="3" key="1">
    <citation type="submission" date="2020-04" db="EMBL/GenBank/DDBJ databases">
        <authorList>
            <person name="Zhang T."/>
        </authorList>
    </citation>
    <scope>NUCLEOTIDE SEQUENCE</scope>
    <source>
        <strain evidence="3">HKST-UBA02</strain>
    </source>
</reference>
<dbReference type="InterPro" id="IPR000182">
    <property type="entry name" value="GNAT_dom"/>
</dbReference>
<evidence type="ECO:0000313" key="4">
    <source>
        <dbReference type="Proteomes" id="UP000739538"/>
    </source>
</evidence>
<dbReference type="InterPro" id="IPR016181">
    <property type="entry name" value="Acyl_CoA_acyltransferase"/>
</dbReference>
<accession>A0A956NEQ2</accession>
<dbReference type="Proteomes" id="UP000739538">
    <property type="component" value="Unassembled WGS sequence"/>
</dbReference>
<evidence type="ECO:0000313" key="3">
    <source>
        <dbReference type="EMBL" id="MCA9755534.1"/>
    </source>
</evidence>
<gene>
    <name evidence="3" type="ORF">KDA27_07010</name>
</gene>
<dbReference type="GO" id="GO:0016747">
    <property type="term" value="F:acyltransferase activity, transferring groups other than amino-acyl groups"/>
    <property type="evidence" value="ECO:0007669"/>
    <property type="project" value="InterPro"/>
</dbReference>
<dbReference type="CDD" id="cd04301">
    <property type="entry name" value="NAT_SF"/>
    <property type="match status" value="1"/>
</dbReference>
<name>A0A956NEQ2_UNCEI</name>
<reference evidence="3" key="2">
    <citation type="journal article" date="2021" name="Microbiome">
        <title>Successional dynamics and alternative stable states in a saline activated sludge microbial community over 9 years.</title>
        <authorList>
            <person name="Wang Y."/>
            <person name="Ye J."/>
            <person name="Ju F."/>
            <person name="Liu L."/>
            <person name="Boyd J.A."/>
            <person name="Deng Y."/>
            <person name="Parks D.H."/>
            <person name="Jiang X."/>
            <person name="Yin X."/>
            <person name="Woodcroft B.J."/>
            <person name="Tyson G.W."/>
            <person name="Hugenholtz P."/>
            <person name="Polz M.F."/>
            <person name="Zhang T."/>
        </authorList>
    </citation>
    <scope>NUCLEOTIDE SEQUENCE</scope>
    <source>
        <strain evidence="3">HKST-UBA02</strain>
    </source>
</reference>
<sequence length="167" mass="18442">MSSTTNPGTSSKPQSPEAPSEVEISVVRTESELPNGVQRPSLVRFFHETMKPYEDLPKDIDRALDYAFSTEEGKGGFLVVGTRKDELVSALLMLDTGMGGYVPSNLLLFVATSPDLRGQGIGRKVCERAIAECDGPVKLHVEYDNPAKRLYERLGFTTKYAEMRLAR</sequence>
<dbReference type="Gene3D" id="3.40.630.30">
    <property type="match status" value="1"/>
</dbReference>
<comment type="caution">
    <text evidence="3">The sequence shown here is derived from an EMBL/GenBank/DDBJ whole genome shotgun (WGS) entry which is preliminary data.</text>
</comment>
<organism evidence="3 4">
    <name type="scientific">Eiseniibacteriota bacterium</name>
    <dbReference type="NCBI Taxonomy" id="2212470"/>
    <lineage>
        <taxon>Bacteria</taxon>
        <taxon>Candidatus Eiseniibacteriota</taxon>
    </lineage>
</organism>
<proteinExistence type="predicted"/>